<feature type="domain" description="Gliding motility-associated protein GldM first immunoglobulin-like" evidence="3">
    <location>
        <begin position="225"/>
        <end position="328"/>
    </location>
</feature>
<evidence type="ECO:0000259" key="3">
    <source>
        <dbReference type="Pfam" id="PF21601"/>
    </source>
</evidence>
<dbReference type="Pfam" id="PF12081">
    <property type="entry name" value="GldM_1st"/>
    <property type="match status" value="1"/>
</dbReference>
<evidence type="ECO:0000259" key="2">
    <source>
        <dbReference type="Pfam" id="PF12081"/>
    </source>
</evidence>
<dbReference type="InterPro" id="IPR022719">
    <property type="entry name" value="Motility-assoc_prot_GldM_C"/>
</dbReference>
<gene>
    <name evidence="5" type="primary">gldM</name>
    <name evidence="5" type="ORF">GWK08_15325</name>
</gene>
<evidence type="ECO:0000313" key="5">
    <source>
        <dbReference type="EMBL" id="NER14827.1"/>
    </source>
</evidence>
<evidence type="ECO:0000313" key="6">
    <source>
        <dbReference type="Proteomes" id="UP000468581"/>
    </source>
</evidence>
<dbReference type="InterPro" id="IPR048405">
    <property type="entry name" value="GldM_Ig-like-1"/>
</dbReference>
<dbReference type="NCBIfam" id="TIGR03517">
    <property type="entry name" value="GldM_gliding"/>
    <property type="match status" value="1"/>
</dbReference>
<dbReference type="AlphaFoldDB" id="A0A6P0UPA9"/>
<evidence type="ECO:0000259" key="4">
    <source>
        <dbReference type="Pfam" id="PF21602"/>
    </source>
</evidence>
<evidence type="ECO:0000259" key="1">
    <source>
        <dbReference type="Pfam" id="PF12080"/>
    </source>
</evidence>
<sequence length="521" mass="57719">MAGNSLSPRQKMINLMYLVFIAMLALNMSKEVLSAFGLMNEKLETSNQKTTENNLAFLSGLEVKAGENAEKYGPLFEKAQTVKQLSSDYYTYLEGIKTAMTEKLEDKTDYETMDKADYLDQRFFQGDKYSSEGQEFIDKMNSFRTEVLAALGEDFKDTQEAVMNRFTTGENGKVKNRDGRPVDWLNYHFEGFPLIASLTKITQIQSDVKSTEEDVLKAMLQGQLTSEVSYDNYATLLQQPKAAYYQGETFNGAIVLGRTDATTRPNEVNLTLDGRKLVEGRDFDIEGGQVKLKVNSGNAGDHKIEGNLVFMQDGEPIEVPVLQSFATITKPNAAVISADKMNVVYRGVANPITISIPGIPDNKVRASAPGLNRASGSKYIMNPGTGRTVTITASGTLPDGQTVNSRSEFRIKDIPRPSGTIRGDFGEVKMPRKNLEISTVGAILEDFDFDLNLAISGFKFKVPGQPTVEVRGNKLDTRAKSALKRAKRGEAVQIFDIQAYITNNRTYRLKKVSPVIIELTN</sequence>
<feature type="domain" description="Gliding motility-associated protein GldM C-terminal" evidence="1">
    <location>
        <begin position="415"/>
        <end position="519"/>
    </location>
</feature>
<dbReference type="Pfam" id="PF12080">
    <property type="entry name" value="GldM_4th"/>
    <property type="match status" value="1"/>
</dbReference>
<dbReference type="InterPro" id="IPR022720">
    <property type="entry name" value="Motility-assoc_prot_GldM_N"/>
</dbReference>
<dbReference type="Pfam" id="PF21602">
    <property type="entry name" value="GldM_3rd"/>
    <property type="match status" value="1"/>
</dbReference>
<feature type="domain" description="Gliding motility-associated protein GldM second immunoglobulin-like" evidence="4">
    <location>
        <begin position="334"/>
        <end position="412"/>
    </location>
</feature>
<proteinExistence type="predicted"/>
<dbReference type="InterPro" id="IPR048406">
    <property type="entry name" value="GldM_Ig-like-2"/>
</dbReference>
<dbReference type="Pfam" id="PF21601">
    <property type="entry name" value="GldM_2nd"/>
    <property type="match status" value="1"/>
</dbReference>
<feature type="domain" description="Gliding motility-associated protein GldM N-terminal" evidence="2">
    <location>
        <begin position="31"/>
        <end position="221"/>
    </location>
</feature>
<dbReference type="RefSeq" id="WP_163608107.1">
    <property type="nucleotide sequence ID" value="NZ_JAABOO010000003.1"/>
</dbReference>
<reference evidence="5 6" key="1">
    <citation type="submission" date="2020-01" db="EMBL/GenBank/DDBJ databases">
        <title>Leptobacterium flavescens.</title>
        <authorList>
            <person name="Wang G."/>
        </authorList>
    </citation>
    <scope>NUCLEOTIDE SEQUENCE [LARGE SCALE GENOMIC DNA]</scope>
    <source>
        <strain evidence="5 6">KCTC 22160</strain>
    </source>
</reference>
<keyword evidence="6" id="KW-1185">Reference proteome</keyword>
<comment type="caution">
    <text evidence="5">The sequence shown here is derived from an EMBL/GenBank/DDBJ whole genome shotgun (WGS) entry which is preliminary data.</text>
</comment>
<protein>
    <submittedName>
        <fullName evidence="5">Gliding motility protein GldM</fullName>
    </submittedName>
</protein>
<name>A0A6P0UPA9_9FLAO</name>
<dbReference type="InterPro" id="IPR019859">
    <property type="entry name" value="Motility-assoc_prot_GldM"/>
</dbReference>
<dbReference type="Proteomes" id="UP000468581">
    <property type="component" value="Unassembled WGS sequence"/>
</dbReference>
<organism evidence="5 6">
    <name type="scientific">Leptobacterium flavescens</name>
    <dbReference type="NCBI Taxonomy" id="472055"/>
    <lineage>
        <taxon>Bacteria</taxon>
        <taxon>Pseudomonadati</taxon>
        <taxon>Bacteroidota</taxon>
        <taxon>Flavobacteriia</taxon>
        <taxon>Flavobacteriales</taxon>
        <taxon>Flavobacteriaceae</taxon>
        <taxon>Leptobacterium</taxon>
    </lineage>
</organism>
<dbReference type="EMBL" id="JAABOO010000003">
    <property type="protein sequence ID" value="NER14827.1"/>
    <property type="molecule type" value="Genomic_DNA"/>
</dbReference>
<accession>A0A6P0UPA9</accession>